<dbReference type="GO" id="GO:0004148">
    <property type="term" value="F:dihydrolipoyl dehydrogenase (NADH) activity"/>
    <property type="evidence" value="ECO:0007669"/>
    <property type="project" value="TreeGrafter"/>
</dbReference>
<dbReference type="Gene3D" id="3.50.50.60">
    <property type="entry name" value="FAD/NAD(P)-binding domain"/>
    <property type="match status" value="2"/>
</dbReference>
<gene>
    <name evidence="14" type="ORF">dsat_2358</name>
</gene>
<feature type="domain" description="Pyridine nucleotide-disulphide oxidoreductase dimerisation" evidence="12">
    <location>
        <begin position="340"/>
        <end position="445"/>
    </location>
</feature>
<dbReference type="SUPFAM" id="SSF51905">
    <property type="entry name" value="FAD/NAD(P)-binding domain"/>
    <property type="match status" value="1"/>
</dbReference>
<evidence type="ECO:0000256" key="11">
    <source>
        <dbReference type="RuleBase" id="RU003691"/>
    </source>
</evidence>
<dbReference type="EMBL" id="ATHI01000005">
    <property type="protein sequence ID" value="EPR34995.1"/>
    <property type="molecule type" value="Genomic_DNA"/>
</dbReference>
<reference evidence="14 15" key="1">
    <citation type="journal article" date="2013" name="Genome Announc.">
        <title>Draft genome sequences for three mercury-methylating, sulfate-reducing bacteria.</title>
        <authorList>
            <person name="Brown S.D."/>
            <person name="Hurt R.A.Jr."/>
            <person name="Gilmour C.C."/>
            <person name="Elias D.A."/>
        </authorList>
    </citation>
    <scope>NUCLEOTIDE SEQUENCE [LARGE SCALE GENOMIC DNA]</scope>
    <source>
        <strain evidence="14 15">DSM 16529</strain>
    </source>
</reference>
<evidence type="ECO:0000256" key="9">
    <source>
        <dbReference type="PIRSR" id="PIRSR000350-3"/>
    </source>
</evidence>
<dbReference type="PRINTS" id="PR00368">
    <property type="entry name" value="FADPNR"/>
</dbReference>
<comment type="caution">
    <text evidence="14">The sequence shown here is derived from an EMBL/GenBank/DDBJ whole genome shotgun (WGS) entry which is preliminary data.</text>
</comment>
<evidence type="ECO:0000256" key="1">
    <source>
        <dbReference type="ARBA" id="ARBA00007532"/>
    </source>
</evidence>
<keyword evidence="5 9" id="KW-0520">NAD</keyword>
<feature type="binding site" evidence="9">
    <location>
        <position position="49"/>
    </location>
    <ligand>
        <name>FAD</name>
        <dbReference type="ChEBI" id="CHEBI:57692"/>
    </ligand>
</feature>
<feature type="binding site" evidence="9">
    <location>
        <position position="264"/>
    </location>
    <ligand>
        <name>NAD(+)</name>
        <dbReference type="ChEBI" id="CHEBI:57540"/>
    </ligand>
</feature>
<keyword evidence="4 11" id="KW-0560">Oxidoreductase</keyword>
<evidence type="ECO:0000256" key="10">
    <source>
        <dbReference type="PIRSR" id="PIRSR000350-4"/>
    </source>
</evidence>
<dbReference type="InterPro" id="IPR004099">
    <property type="entry name" value="Pyr_nucl-diS_OxRdtase_dimer"/>
</dbReference>
<keyword evidence="7 11" id="KW-0676">Redox-active center</keyword>
<dbReference type="InterPro" id="IPR036188">
    <property type="entry name" value="FAD/NAD-bd_sf"/>
</dbReference>
<evidence type="ECO:0000259" key="12">
    <source>
        <dbReference type="Pfam" id="PF02852"/>
    </source>
</evidence>
<comment type="cofactor">
    <cofactor evidence="9">
        <name>FAD</name>
        <dbReference type="ChEBI" id="CHEBI:57692"/>
    </cofactor>
    <text evidence="9">Binds 1 FAD per subunit.</text>
</comment>
<dbReference type="PANTHER" id="PTHR22912">
    <property type="entry name" value="DISULFIDE OXIDOREDUCTASE"/>
    <property type="match status" value="1"/>
</dbReference>
<dbReference type="InterPro" id="IPR016156">
    <property type="entry name" value="FAD/NAD-linked_Rdtase_dimer_sf"/>
</dbReference>
<organism evidence="14 15">
    <name type="scientific">Alkalidesulfovibrio alkalitolerans DSM 16529</name>
    <dbReference type="NCBI Taxonomy" id="1121439"/>
    <lineage>
        <taxon>Bacteria</taxon>
        <taxon>Pseudomonadati</taxon>
        <taxon>Thermodesulfobacteriota</taxon>
        <taxon>Desulfovibrionia</taxon>
        <taxon>Desulfovibrionales</taxon>
        <taxon>Desulfovibrionaceae</taxon>
        <taxon>Alkalidesulfovibrio</taxon>
    </lineage>
</organism>
<feature type="disulfide bond" description="Redox-active" evidence="10">
    <location>
        <begin position="40"/>
        <end position="45"/>
    </location>
</feature>
<dbReference type="STRING" id="1121439.dsat_2358"/>
<dbReference type="eggNOG" id="COG1249">
    <property type="taxonomic scope" value="Bacteria"/>
</dbReference>
<dbReference type="PANTHER" id="PTHR22912:SF151">
    <property type="entry name" value="DIHYDROLIPOYL DEHYDROGENASE, MITOCHONDRIAL"/>
    <property type="match status" value="1"/>
</dbReference>
<keyword evidence="3 9" id="KW-0274">FAD</keyword>
<proteinExistence type="inferred from homology"/>
<dbReference type="Proteomes" id="UP000014975">
    <property type="component" value="Unassembled WGS sequence"/>
</dbReference>
<sequence>MDFEIAVIGGGPAGVAAAKRAVAAGKSVCLVEKADLGGTCLNWGCIPTKFLLGGTAPVEEFEAQARMKAVHGEVRADLAALQARKDRLVTATRKAVAKELEKLGVTLLYGAARFSGPQTFEIEGPDGGRSVSFGRCILATGSVTTVVPSMRPDGECVLDSDLLLGLTEVPESLIIVGGGVIGLEMGQIFERLGTKITVVEALDRLIPWEDPEVSEEMARICKRRKWTLKLEARVKSLRTSENRAELVLESGETLYAAKALVCIGRRPATDGLCAEKAGIVLNPRGFTQVDESLRASPAVYAVGDVNGRAMLAHAAEHQALFAVDHALGKITAPYADEALPSCIYGSPETLRVGRMAHELEAAGLPARVSRFALAANPIAQAHASTQGFVKVVWSDGRIAGVTAIGHHVASLATAAVLLVRHAYTREDVEGIIFPHPSLDEALKEACLADR</sequence>
<dbReference type="InterPro" id="IPR050151">
    <property type="entry name" value="Class-I_Pyr_Nuc-Dis_Oxidored"/>
</dbReference>
<dbReference type="GO" id="GO:0006103">
    <property type="term" value="P:2-oxoglutarate metabolic process"/>
    <property type="evidence" value="ECO:0007669"/>
    <property type="project" value="TreeGrafter"/>
</dbReference>
<dbReference type="PRINTS" id="PR00411">
    <property type="entry name" value="PNDRDTASEI"/>
</dbReference>
<name>S7TEI0_9BACT</name>
<dbReference type="SUPFAM" id="SSF55424">
    <property type="entry name" value="FAD/NAD-linked reductases, dimerisation (C-terminal) domain"/>
    <property type="match status" value="1"/>
</dbReference>
<protein>
    <submittedName>
        <fullName evidence="14">Pyridine nucleotide-disulfide oxidoreductase, FAD/NAD(P)-binding domain containing protein</fullName>
    </submittedName>
</protein>
<dbReference type="RefSeq" id="WP_020886244.1">
    <property type="nucleotide sequence ID" value="NZ_ATHI01000005.1"/>
</dbReference>
<dbReference type="PATRIC" id="fig|1121439.3.peg.751"/>
<dbReference type="PROSITE" id="PS00076">
    <property type="entry name" value="PYRIDINE_REDOX_1"/>
    <property type="match status" value="1"/>
</dbReference>
<feature type="binding site" evidence="9">
    <location>
        <begin position="177"/>
        <end position="184"/>
    </location>
    <ligand>
        <name>NAD(+)</name>
        <dbReference type="ChEBI" id="CHEBI:57540"/>
    </ligand>
</feature>
<feature type="binding site" evidence="9">
    <location>
        <position position="200"/>
    </location>
    <ligand>
        <name>NAD(+)</name>
        <dbReference type="ChEBI" id="CHEBI:57540"/>
    </ligand>
</feature>
<evidence type="ECO:0000256" key="8">
    <source>
        <dbReference type="PIRSR" id="PIRSR000350-2"/>
    </source>
</evidence>
<dbReference type="AlphaFoldDB" id="S7TEI0"/>
<keyword evidence="2 11" id="KW-0285">Flavoprotein</keyword>
<evidence type="ECO:0000256" key="3">
    <source>
        <dbReference type="ARBA" id="ARBA00022827"/>
    </source>
</evidence>
<evidence type="ECO:0000256" key="4">
    <source>
        <dbReference type="ARBA" id="ARBA00023002"/>
    </source>
</evidence>
<evidence type="ECO:0000256" key="6">
    <source>
        <dbReference type="ARBA" id="ARBA00023157"/>
    </source>
</evidence>
<evidence type="ECO:0000256" key="5">
    <source>
        <dbReference type="ARBA" id="ARBA00023027"/>
    </source>
</evidence>
<comment type="similarity">
    <text evidence="1 11">Belongs to the class-I pyridine nucleotide-disulfide oxidoreductase family.</text>
</comment>
<dbReference type="Pfam" id="PF02852">
    <property type="entry name" value="Pyr_redox_dim"/>
    <property type="match status" value="1"/>
</dbReference>
<dbReference type="Pfam" id="PF07992">
    <property type="entry name" value="Pyr_redox_2"/>
    <property type="match status" value="1"/>
</dbReference>
<keyword evidence="6" id="KW-1015">Disulfide bond</keyword>
<dbReference type="InterPro" id="IPR023753">
    <property type="entry name" value="FAD/NAD-binding_dom"/>
</dbReference>
<dbReference type="OrthoDB" id="9786429at2"/>
<feature type="binding site" evidence="9">
    <location>
        <begin position="140"/>
        <end position="142"/>
    </location>
    <ligand>
        <name>FAD</name>
        <dbReference type="ChEBI" id="CHEBI:57692"/>
    </ligand>
</feature>
<keyword evidence="15" id="KW-1185">Reference proteome</keyword>
<feature type="binding site" evidence="9">
    <location>
        <position position="304"/>
    </location>
    <ligand>
        <name>FAD</name>
        <dbReference type="ChEBI" id="CHEBI:57692"/>
    </ligand>
</feature>
<evidence type="ECO:0000313" key="15">
    <source>
        <dbReference type="Proteomes" id="UP000014975"/>
    </source>
</evidence>
<dbReference type="InterPro" id="IPR012999">
    <property type="entry name" value="Pyr_OxRdtase_I_AS"/>
</dbReference>
<dbReference type="GO" id="GO:0050660">
    <property type="term" value="F:flavin adenine dinucleotide binding"/>
    <property type="evidence" value="ECO:0007669"/>
    <property type="project" value="TreeGrafter"/>
</dbReference>
<evidence type="ECO:0000313" key="14">
    <source>
        <dbReference type="EMBL" id="EPR34995.1"/>
    </source>
</evidence>
<evidence type="ECO:0000256" key="7">
    <source>
        <dbReference type="ARBA" id="ARBA00023284"/>
    </source>
</evidence>
<dbReference type="InterPro" id="IPR001100">
    <property type="entry name" value="Pyr_nuc-diS_OxRdtase"/>
</dbReference>
<feature type="binding site" evidence="9">
    <location>
        <begin position="310"/>
        <end position="313"/>
    </location>
    <ligand>
        <name>FAD</name>
        <dbReference type="ChEBI" id="CHEBI:57692"/>
    </ligand>
</feature>
<keyword evidence="9" id="KW-0547">Nucleotide-binding</keyword>
<evidence type="ECO:0000259" key="13">
    <source>
        <dbReference type="Pfam" id="PF07992"/>
    </source>
</evidence>
<evidence type="ECO:0000256" key="2">
    <source>
        <dbReference type="ARBA" id="ARBA00022630"/>
    </source>
</evidence>
<dbReference type="PIRSF" id="PIRSF000350">
    <property type="entry name" value="Mercury_reductase_MerA"/>
    <property type="match status" value="1"/>
</dbReference>
<feature type="active site" description="Proton acceptor" evidence="8">
    <location>
        <position position="435"/>
    </location>
</feature>
<feature type="domain" description="FAD/NAD(P)-binding" evidence="13">
    <location>
        <begin position="4"/>
        <end position="319"/>
    </location>
</feature>
<dbReference type="Gene3D" id="3.30.390.30">
    <property type="match status" value="1"/>
</dbReference>
<accession>S7TEI0</accession>